<dbReference type="OMA" id="SWDHQRR"/>
<dbReference type="GeneID" id="123133264"/>
<dbReference type="Gramene" id="TraesCS6B02G043900.1">
    <property type="protein sequence ID" value="TraesCS6B02G043900.1"/>
    <property type="gene ID" value="TraesCS6B02G043900"/>
</dbReference>
<keyword evidence="3" id="KW-1185">Reference proteome</keyword>
<dbReference type="Proteomes" id="UP000019116">
    <property type="component" value="Chromosome 6B"/>
</dbReference>
<dbReference type="Gramene" id="TraesSYM6B03G03374870.1">
    <property type="protein sequence ID" value="TraesSYM6B03G03374870.1"/>
    <property type="gene ID" value="TraesSYM6B03G03374870"/>
</dbReference>
<reference evidence="2" key="2">
    <citation type="submission" date="2018-10" db="UniProtKB">
        <authorList>
            <consortium name="EnsemblPlants"/>
        </authorList>
    </citation>
    <scope>IDENTIFICATION</scope>
</reference>
<feature type="compositionally biased region" description="Low complexity" evidence="1">
    <location>
        <begin position="110"/>
        <end position="133"/>
    </location>
</feature>
<evidence type="ECO:0000256" key="1">
    <source>
        <dbReference type="SAM" id="MobiDB-lite"/>
    </source>
</evidence>
<feature type="region of interest" description="Disordered" evidence="1">
    <location>
        <begin position="15"/>
        <end position="37"/>
    </location>
</feature>
<dbReference type="AlphaFoldDB" id="A0A3B6PFB2"/>
<dbReference type="Gramene" id="TraesJUL6B03G03458950.1">
    <property type="protein sequence ID" value="TraesJUL6B03G03458950.1"/>
    <property type="gene ID" value="TraesJUL6B03G03458950"/>
</dbReference>
<dbReference type="RefSeq" id="XP_044408709.1">
    <property type="nucleotide sequence ID" value="XM_044552774.1"/>
</dbReference>
<proteinExistence type="predicted"/>
<dbReference type="Gramene" id="TraesCLE_scaffold_007413_01G000500.1">
    <property type="protein sequence ID" value="TraesCLE_scaffold_007413_01G000500.1"/>
    <property type="gene ID" value="TraesCLE_scaffold_007413_01G000500"/>
</dbReference>
<gene>
    <name evidence="2" type="primary">LOC123133264</name>
</gene>
<evidence type="ECO:0000313" key="3">
    <source>
        <dbReference type="Proteomes" id="UP000019116"/>
    </source>
</evidence>
<feature type="region of interest" description="Disordered" evidence="1">
    <location>
        <begin position="105"/>
        <end position="133"/>
    </location>
</feature>
<dbReference type="Gramene" id="TraesNOR6B03G03465030.1">
    <property type="protein sequence ID" value="TraesNOR6B03G03465030.1"/>
    <property type="gene ID" value="TraesNOR6B03G03465030"/>
</dbReference>
<dbReference type="PANTHER" id="PTHR36038">
    <property type="entry name" value="OS06G0102750 PROTEIN"/>
    <property type="match status" value="1"/>
</dbReference>
<dbReference type="Gramene" id="TraesCAD_scaffold_089332_01G000300.1">
    <property type="protein sequence ID" value="TraesCAD_scaffold_089332_01G000300.1"/>
    <property type="gene ID" value="TraesCAD_scaffold_089332_01G000300"/>
</dbReference>
<dbReference type="EnsemblPlants" id="TraesCS6B02G043900.1">
    <property type="protein sequence ID" value="TraesCS6B02G043900.1"/>
    <property type="gene ID" value="TraesCS6B02G043900"/>
</dbReference>
<reference evidence="2" key="1">
    <citation type="submission" date="2018-08" db="EMBL/GenBank/DDBJ databases">
        <authorList>
            <person name="Rossello M."/>
        </authorList>
    </citation>
    <scope>NUCLEOTIDE SEQUENCE [LARGE SCALE GENOMIC DNA]</scope>
    <source>
        <strain evidence="2">cv. Chinese Spring</strain>
    </source>
</reference>
<dbReference type="PANTHER" id="PTHR36038:SF3">
    <property type="entry name" value="OVATE FAMILY PROTEIN"/>
    <property type="match status" value="1"/>
</dbReference>
<organism evidence="2">
    <name type="scientific">Triticum aestivum</name>
    <name type="common">Wheat</name>
    <dbReference type="NCBI Taxonomy" id="4565"/>
    <lineage>
        <taxon>Eukaryota</taxon>
        <taxon>Viridiplantae</taxon>
        <taxon>Streptophyta</taxon>
        <taxon>Embryophyta</taxon>
        <taxon>Tracheophyta</taxon>
        <taxon>Spermatophyta</taxon>
        <taxon>Magnoliopsida</taxon>
        <taxon>Liliopsida</taxon>
        <taxon>Poales</taxon>
        <taxon>Poaceae</taxon>
        <taxon>BOP clade</taxon>
        <taxon>Pooideae</taxon>
        <taxon>Triticodae</taxon>
        <taxon>Triticeae</taxon>
        <taxon>Triticinae</taxon>
        <taxon>Triticum</taxon>
    </lineage>
</organism>
<evidence type="ECO:0000313" key="2">
    <source>
        <dbReference type="EnsemblPlants" id="TraesCS6B02G043900.1"/>
    </source>
</evidence>
<accession>A0A3B6PFB2</accession>
<name>A0A3B6PFB2_WHEAT</name>
<protein>
    <submittedName>
        <fullName evidence="2">Uncharacterized protein</fullName>
    </submittedName>
</protein>
<dbReference type="Gramene" id="TraesMAC6B03G03429480.1">
    <property type="protein sequence ID" value="TraesMAC6B03G03429480.1"/>
    <property type="gene ID" value="TraesMAC6B03G03429480"/>
</dbReference>
<dbReference type="Gramene" id="TraesPARA_EIv1.0_2003430.1">
    <property type="protein sequence ID" value="TraesPARA_EIv1.0_2003430.1.CDS"/>
    <property type="gene ID" value="TraesPARA_EIv1.0_2003430"/>
</dbReference>
<dbReference type="Gramene" id="TraesCS6B03G0102200.1">
    <property type="protein sequence ID" value="TraesCS6B03G0102200.1.CDS"/>
    <property type="gene ID" value="TraesCS6B03G0102200"/>
</dbReference>
<dbReference type="Gramene" id="TraesWEE_scaffold_014490_01G000500.1">
    <property type="protein sequence ID" value="TraesWEE_scaffold_014490_01G000500.1"/>
    <property type="gene ID" value="TraesWEE_scaffold_014490_01G000500"/>
</dbReference>
<sequence length="179" mass="19483">MDQCASRVLPIIDEGSELESETGSSTEGVAPETTTRKAAAAAAARAIAERRKAIVARMRGLLRRAVVQSSSAAATQSKLRSSTVATAKKWKRVVSFKSWDHQRRRQAVHGSVDGMSSASSVSSASRNSLSSRDAAFPRSPPLYTTAYNHTNKICFEEIMAMEHEAHWITTDSDFVVLEL</sequence>